<dbReference type="CDD" id="cd00146">
    <property type="entry name" value="PKD"/>
    <property type="match status" value="1"/>
</dbReference>
<protein>
    <submittedName>
        <fullName evidence="2">PKD domain-containing protein</fullName>
    </submittedName>
</protein>
<sequence>MEKTRPFLFISCLLLALLFFSCDDSEKPDLPTSAIIHYSVADKKVAFTALTTNADSYSWDFGDGQTSTDPNPVHEYETGGYYKATLTVSGGTGSVSDEADLAVALTPYVLLTGGPTAESGKTWKLSAAHSDKDIFANADADFSIVNGPLQQGIFDLALGMGEVYTDEFTFHFDGTYEHDVKDDGAAFGGLVYQLILNGGADIVNDNGKDFGLCTAKYTPESGATFTYVEQEDFTVSSVHGPGGSLTFSGVSTLDFSGTEFVGFRDFQRKVMVQEITDSSMRIVMFMAGGFEDPAIIGINTHALILTFEVVG</sequence>
<dbReference type="Proteomes" id="UP001172083">
    <property type="component" value="Unassembled WGS sequence"/>
</dbReference>
<dbReference type="Gene3D" id="2.60.40.10">
    <property type="entry name" value="Immunoglobulins"/>
    <property type="match status" value="1"/>
</dbReference>
<dbReference type="Pfam" id="PF18911">
    <property type="entry name" value="PKD_4"/>
    <property type="match status" value="1"/>
</dbReference>
<dbReference type="PROSITE" id="PS50093">
    <property type="entry name" value="PKD"/>
    <property type="match status" value="1"/>
</dbReference>
<dbReference type="SMART" id="SM00089">
    <property type="entry name" value="PKD"/>
    <property type="match status" value="1"/>
</dbReference>
<dbReference type="SUPFAM" id="SSF49299">
    <property type="entry name" value="PKD domain"/>
    <property type="match status" value="1"/>
</dbReference>
<comment type="caution">
    <text evidence="2">The sequence shown here is derived from an EMBL/GenBank/DDBJ whole genome shotgun (WGS) entry which is preliminary data.</text>
</comment>
<dbReference type="InterPro" id="IPR035986">
    <property type="entry name" value="PKD_dom_sf"/>
</dbReference>
<dbReference type="RefSeq" id="WP_346756193.1">
    <property type="nucleotide sequence ID" value="NZ_JAUJEB010000001.1"/>
</dbReference>
<dbReference type="EMBL" id="JAUJEB010000001">
    <property type="protein sequence ID" value="MDN5210853.1"/>
    <property type="molecule type" value="Genomic_DNA"/>
</dbReference>
<organism evidence="2 3">
    <name type="scientific">Agaribacillus aureus</name>
    <dbReference type="NCBI Taxonomy" id="3051825"/>
    <lineage>
        <taxon>Bacteria</taxon>
        <taxon>Pseudomonadati</taxon>
        <taxon>Bacteroidota</taxon>
        <taxon>Cytophagia</taxon>
        <taxon>Cytophagales</taxon>
        <taxon>Splendidivirgaceae</taxon>
        <taxon>Agaribacillus</taxon>
    </lineage>
</organism>
<evidence type="ECO:0000313" key="2">
    <source>
        <dbReference type="EMBL" id="MDN5210853.1"/>
    </source>
</evidence>
<feature type="domain" description="PKD" evidence="1">
    <location>
        <begin position="56"/>
        <end position="103"/>
    </location>
</feature>
<dbReference type="InterPro" id="IPR022409">
    <property type="entry name" value="PKD/Chitinase_dom"/>
</dbReference>
<name>A0ABT8KZI6_9BACT</name>
<keyword evidence="3" id="KW-1185">Reference proteome</keyword>
<reference evidence="2" key="1">
    <citation type="submission" date="2023-06" db="EMBL/GenBank/DDBJ databases">
        <title>Genomic of Agaribacillus aureum.</title>
        <authorList>
            <person name="Wang G."/>
        </authorList>
    </citation>
    <scope>NUCLEOTIDE SEQUENCE</scope>
    <source>
        <strain evidence="2">BMA12</strain>
    </source>
</reference>
<dbReference type="InterPro" id="IPR000601">
    <property type="entry name" value="PKD_dom"/>
</dbReference>
<dbReference type="PROSITE" id="PS51257">
    <property type="entry name" value="PROKAR_LIPOPROTEIN"/>
    <property type="match status" value="1"/>
</dbReference>
<dbReference type="InterPro" id="IPR013783">
    <property type="entry name" value="Ig-like_fold"/>
</dbReference>
<proteinExistence type="predicted"/>
<evidence type="ECO:0000313" key="3">
    <source>
        <dbReference type="Proteomes" id="UP001172083"/>
    </source>
</evidence>
<gene>
    <name evidence="2" type="ORF">QQ020_02300</name>
</gene>
<evidence type="ECO:0000259" key="1">
    <source>
        <dbReference type="PROSITE" id="PS50093"/>
    </source>
</evidence>
<accession>A0ABT8KZI6</accession>